<evidence type="ECO:0000313" key="6">
    <source>
        <dbReference type="Proteomes" id="UP000593892"/>
    </source>
</evidence>
<evidence type="ECO:0000256" key="1">
    <source>
        <dbReference type="ARBA" id="ARBA00009632"/>
    </source>
</evidence>
<gene>
    <name evidence="5" type="ORF">IRI77_22285</name>
</gene>
<name>A0A7S7NL38_PALFE</name>
<proteinExistence type="inferred from homology"/>
<dbReference type="RefSeq" id="WP_194447219.1">
    <property type="nucleotide sequence ID" value="NZ_CP063849.1"/>
</dbReference>
<reference evidence="5 6" key="1">
    <citation type="submission" date="2020-10" db="EMBL/GenBank/DDBJ databases">
        <title>Complete genome sequence of Paludibaculum fermentans P105T, a facultatively anaerobic acidobacterium capable of dissimilatory Fe(III) reduction.</title>
        <authorList>
            <person name="Dedysh S.N."/>
            <person name="Beletsky A.V."/>
            <person name="Kulichevskaya I.S."/>
            <person name="Mardanov A.V."/>
            <person name="Ravin N.V."/>
        </authorList>
    </citation>
    <scope>NUCLEOTIDE SEQUENCE [LARGE SCALE GENOMIC DNA]</scope>
    <source>
        <strain evidence="5 6">P105</strain>
    </source>
</reference>
<feature type="domain" description="Acetyl-CoA hydrolase/transferase C-terminal" evidence="4">
    <location>
        <begin position="278"/>
        <end position="433"/>
    </location>
</feature>
<dbReference type="GO" id="GO:0006083">
    <property type="term" value="P:acetate metabolic process"/>
    <property type="evidence" value="ECO:0007669"/>
    <property type="project" value="InterPro"/>
</dbReference>
<dbReference type="EMBL" id="CP063849">
    <property type="protein sequence ID" value="QOY85549.1"/>
    <property type="molecule type" value="Genomic_DNA"/>
</dbReference>
<dbReference type="InterPro" id="IPR037171">
    <property type="entry name" value="NagB/RpiA_transferase-like"/>
</dbReference>
<dbReference type="InterPro" id="IPR003702">
    <property type="entry name" value="ActCoA_hydro_N"/>
</dbReference>
<dbReference type="SUPFAM" id="SSF100950">
    <property type="entry name" value="NagB/RpiA/CoA transferase-like"/>
    <property type="match status" value="2"/>
</dbReference>
<dbReference type="PANTHER" id="PTHR21432">
    <property type="entry name" value="ACETYL-COA HYDROLASE-RELATED"/>
    <property type="match status" value="1"/>
</dbReference>
<evidence type="ECO:0000259" key="4">
    <source>
        <dbReference type="Pfam" id="PF13336"/>
    </source>
</evidence>
<dbReference type="Pfam" id="PF02550">
    <property type="entry name" value="AcetylCoA_hydro"/>
    <property type="match status" value="1"/>
</dbReference>
<dbReference type="GO" id="GO:0008775">
    <property type="term" value="F:acetate CoA-transferase activity"/>
    <property type="evidence" value="ECO:0007669"/>
    <property type="project" value="InterPro"/>
</dbReference>
<dbReference type="Pfam" id="PF13336">
    <property type="entry name" value="AcetylCoA_hyd_C"/>
    <property type="match status" value="1"/>
</dbReference>
<dbReference type="InterPro" id="IPR026888">
    <property type="entry name" value="AcetylCoA_hyd_C"/>
</dbReference>
<dbReference type="InterPro" id="IPR046433">
    <property type="entry name" value="ActCoA_hydro"/>
</dbReference>
<sequence length="450" mass="49342">MYHRTASAPARTISAAEAASLVKSGFWLDYGACLGQPDVFDRALAARVLELTGVSFRSSLAPRPRAVVESDPEGAHFHWFSWHFTAWERARSDAGVCYHMPPNLGELHDYYRRFLDPIDIVVLKVRPAGPDGFFSFGPTNTWHRALVERARTLIVETSSAVPFVHGVDNGVHISEVDYIVEGDNAPLPELKSPPVTEIDRAIARTIAAEVEDGACLQIGIGGMPNAVCSLLRDSGAKDLGIHTEMLTDSLMELYRAGVANGARKNLDRGKAVFTFGWGSQSMYDAIDGNPDMLCCGTEHTNLPHIIMQNDRVCSINSTTQMDLQGQAASESDGHRHISGTGGQLQYARGAYASRGGKSFMCLPSVFEKSGTRRSRIVMELTPGNIVTTPRTDIMYVVTEHGMVNLKGKSVPDRARAMISLAHPDFREDLERQAFENRLIPRALYPALRGT</sequence>
<keyword evidence="2 5" id="KW-0808">Transferase</keyword>
<dbReference type="InterPro" id="IPR038460">
    <property type="entry name" value="AcetylCoA_hyd_C_sf"/>
</dbReference>
<evidence type="ECO:0000313" key="5">
    <source>
        <dbReference type="EMBL" id="QOY85549.1"/>
    </source>
</evidence>
<evidence type="ECO:0000256" key="2">
    <source>
        <dbReference type="ARBA" id="ARBA00022679"/>
    </source>
</evidence>
<keyword evidence="6" id="KW-1185">Reference proteome</keyword>
<dbReference type="Gene3D" id="3.30.750.70">
    <property type="entry name" value="4-hydroxybutyrate coenzyme like domains"/>
    <property type="match status" value="1"/>
</dbReference>
<comment type="similarity">
    <text evidence="1">Belongs to the acetyl-CoA hydrolase/transferase family.</text>
</comment>
<dbReference type="PANTHER" id="PTHR21432:SF20">
    <property type="entry name" value="ACETYL-COA HYDROLASE"/>
    <property type="match status" value="1"/>
</dbReference>
<accession>A0A7S7NL38</accession>
<dbReference type="Gene3D" id="3.40.1080.10">
    <property type="entry name" value="Glutaconate Coenzyme A-transferase"/>
    <property type="match status" value="1"/>
</dbReference>
<organism evidence="5 6">
    <name type="scientific">Paludibaculum fermentans</name>
    <dbReference type="NCBI Taxonomy" id="1473598"/>
    <lineage>
        <taxon>Bacteria</taxon>
        <taxon>Pseudomonadati</taxon>
        <taxon>Acidobacteriota</taxon>
        <taxon>Terriglobia</taxon>
        <taxon>Bryobacterales</taxon>
        <taxon>Bryobacteraceae</taxon>
        <taxon>Paludibaculum</taxon>
    </lineage>
</organism>
<dbReference type="Gene3D" id="3.40.1080.20">
    <property type="entry name" value="Acetyl-CoA hydrolase/transferase C-terminal domain"/>
    <property type="match status" value="1"/>
</dbReference>
<protein>
    <submittedName>
        <fullName evidence="5">4-hydroxybutyrate CoA-transferase</fullName>
    </submittedName>
</protein>
<dbReference type="Proteomes" id="UP000593892">
    <property type="component" value="Chromosome"/>
</dbReference>
<feature type="domain" description="Acetyl-CoA hydrolase/transferase N-terminal" evidence="3">
    <location>
        <begin position="12"/>
        <end position="187"/>
    </location>
</feature>
<dbReference type="AlphaFoldDB" id="A0A7S7NL38"/>
<dbReference type="KEGG" id="pfer:IRI77_22285"/>
<evidence type="ECO:0000259" key="3">
    <source>
        <dbReference type="Pfam" id="PF02550"/>
    </source>
</evidence>